<feature type="signal peptide" evidence="3">
    <location>
        <begin position="1"/>
        <end position="23"/>
    </location>
</feature>
<evidence type="ECO:0000256" key="3">
    <source>
        <dbReference type="SAM" id="SignalP"/>
    </source>
</evidence>
<protein>
    <recommendedName>
        <fullName evidence="6">DUF4129 domain-containing protein</fullName>
    </recommendedName>
</protein>
<evidence type="ECO:0000313" key="4">
    <source>
        <dbReference type="EMBL" id="VIP03021.1"/>
    </source>
</evidence>
<dbReference type="InParanoid" id="A0A6C2YP00"/>
<dbReference type="KEGG" id="tim:GMBLW1_09390"/>
<keyword evidence="5" id="KW-1185">Reference proteome</keyword>
<feature type="transmembrane region" description="Helical" evidence="2">
    <location>
        <begin position="299"/>
        <end position="317"/>
    </location>
</feature>
<dbReference type="RefSeq" id="WP_162658135.1">
    <property type="nucleotide sequence ID" value="NZ_LR593887.1"/>
</dbReference>
<keyword evidence="2" id="KW-1133">Transmembrane helix</keyword>
<reference evidence="4" key="1">
    <citation type="submission" date="2019-04" db="EMBL/GenBank/DDBJ databases">
        <authorList>
            <consortium name="Science for Life Laboratories"/>
        </authorList>
    </citation>
    <scope>NUCLEOTIDE SEQUENCE</scope>
    <source>
        <strain evidence="4">MBLW1</strain>
    </source>
</reference>
<keyword evidence="2" id="KW-0472">Membrane</keyword>
<dbReference type="Proteomes" id="UP000464378">
    <property type="component" value="Chromosome"/>
</dbReference>
<keyword evidence="3" id="KW-0732">Signal</keyword>
<dbReference type="AlphaFoldDB" id="A0A6C2YP00"/>
<evidence type="ECO:0000313" key="5">
    <source>
        <dbReference type="Proteomes" id="UP000464378"/>
    </source>
</evidence>
<evidence type="ECO:0000256" key="2">
    <source>
        <dbReference type="SAM" id="Phobius"/>
    </source>
</evidence>
<feature type="compositionally biased region" description="Polar residues" evidence="1">
    <location>
        <begin position="162"/>
        <end position="174"/>
    </location>
</feature>
<feature type="chain" id="PRO_5036383894" description="DUF4129 domain-containing protein" evidence="3">
    <location>
        <begin position="24"/>
        <end position="430"/>
    </location>
</feature>
<dbReference type="EMBL" id="LR593887">
    <property type="protein sequence ID" value="VTS03151.1"/>
    <property type="molecule type" value="Genomic_DNA"/>
</dbReference>
<name>A0A6C2YP00_9BACT</name>
<dbReference type="EMBL" id="LR586016">
    <property type="protein sequence ID" value="VIP03021.1"/>
    <property type="molecule type" value="Genomic_DNA"/>
</dbReference>
<evidence type="ECO:0008006" key="6">
    <source>
        <dbReference type="Google" id="ProtNLM"/>
    </source>
</evidence>
<accession>A0A6C2YP00</accession>
<gene>
    <name evidence="4" type="ORF">GMBLW1_09390</name>
</gene>
<organism evidence="4">
    <name type="scientific">Tuwongella immobilis</name>
    <dbReference type="NCBI Taxonomy" id="692036"/>
    <lineage>
        <taxon>Bacteria</taxon>
        <taxon>Pseudomonadati</taxon>
        <taxon>Planctomycetota</taxon>
        <taxon>Planctomycetia</taxon>
        <taxon>Gemmatales</taxon>
        <taxon>Gemmataceae</taxon>
        <taxon>Tuwongella</taxon>
    </lineage>
</organism>
<sequence length="430" mass="47389">MTCIARVVCIGVGLLLVVSSASAQPFEPVFPPGPPGMGNGRFRLLEESHAPIDSGSETDYRSRLSERLGNRQTDSKLISELLKQWKSGKSPEEMLKAIPELQDPKVLERLKSFAEGKTGGLSDRLSPEQLEKLSKMTQDPTTPPKESNDPESEGKPKLEDPMTTTSPDPKQQTIPEAEPVKSSELPTDERTQNWLQWFEDHVGPIEDFPAVGDFLKDLGKGDLQSWLPGDQNWAASLNEWKGEIQSLKSWLDQSAKSGNFSFPELSFPKMPNFSMNGGNSSSGGSFGGGSFAPSGDVTWAPVILLGILMIGGMIYWASQMKREPEAPQRMIPIELGPWPVDPSRIQSAAQFLQAFEYLALSRCGLVAQSWNHQEIEWGLARQFPEARDQAHRLANAYAFLRYAPNPTGLPDSEFQSACQILQTFAQVSLA</sequence>
<feature type="compositionally biased region" description="Basic and acidic residues" evidence="1">
    <location>
        <begin position="146"/>
        <end position="160"/>
    </location>
</feature>
<feature type="region of interest" description="Disordered" evidence="1">
    <location>
        <begin position="134"/>
        <end position="188"/>
    </location>
</feature>
<keyword evidence="2" id="KW-0812">Transmembrane</keyword>
<evidence type="ECO:0000256" key="1">
    <source>
        <dbReference type="SAM" id="MobiDB-lite"/>
    </source>
</evidence>
<proteinExistence type="predicted"/>